<feature type="transmembrane region" description="Helical" evidence="6">
    <location>
        <begin position="374"/>
        <end position="396"/>
    </location>
</feature>
<keyword evidence="4 6" id="KW-1133">Transmembrane helix</keyword>
<evidence type="ECO:0000256" key="2">
    <source>
        <dbReference type="ARBA" id="ARBA00022448"/>
    </source>
</evidence>
<evidence type="ECO:0000256" key="3">
    <source>
        <dbReference type="ARBA" id="ARBA00022692"/>
    </source>
</evidence>
<reference evidence="8" key="1">
    <citation type="submission" date="2016-05" db="EMBL/GenBank/DDBJ databases">
        <title>Comparative genomics of biotechnologically important yeasts.</title>
        <authorList>
            <consortium name="DOE Joint Genome Institute"/>
            <person name="Riley R."/>
            <person name="Haridas S."/>
            <person name="Wolfe K.H."/>
            <person name="Lopes M.R."/>
            <person name="Hittinger C.T."/>
            <person name="Goker M."/>
            <person name="Salamov A."/>
            <person name="Wisecaver J."/>
            <person name="Long T.M."/>
            <person name="Aerts A.L."/>
            <person name="Barry K."/>
            <person name="Choi C."/>
            <person name="Clum A."/>
            <person name="Coughlan A.Y."/>
            <person name="Deshpande S."/>
            <person name="Douglass A.P."/>
            <person name="Hanson S.J."/>
            <person name="Klenk H.-P."/>
            <person name="Labutti K."/>
            <person name="Lapidus A."/>
            <person name="Lindquist E."/>
            <person name="Lipzen A."/>
            <person name="Meier-Kolthoff J.P."/>
            <person name="Ohm R.A."/>
            <person name="Otillar R.P."/>
            <person name="Pangilinan J."/>
            <person name="Peng Y."/>
            <person name="Rokas A."/>
            <person name="Rosa C.A."/>
            <person name="Scheuner C."/>
            <person name="Sibirny A.A."/>
            <person name="Slot J.C."/>
            <person name="Stielow J.B."/>
            <person name="Sun H."/>
            <person name="Kurtzman C.P."/>
            <person name="Blackwell M."/>
            <person name="Grigoriev I.V."/>
            <person name="Jeffries T.W."/>
        </authorList>
    </citation>
    <scope>NUCLEOTIDE SEQUENCE [LARGE SCALE GENOMIC DNA]</scope>
    <source>
        <strain evidence="8">NRRL Y-1933</strain>
    </source>
</reference>
<organism evidence="7 8">
    <name type="scientific">Hyphopichia burtonii NRRL Y-1933</name>
    <dbReference type="NCBI Taxonomy" id="984485"/>
    <lineage>
        <taxon>Eukaryota</taxon>
        <taxon>Fungi</taxon>
        <taxon>Dikarya</taxon>
        <taxon>Ascomycota</taxon>
        <taxon>Saccharomycotina</taxon>
        <taxon>Pichiomycetes</taxon>
        <taxon>Debaryomycetaceae</taxon>
        <taxon>Hyphopichia</taxon>
    </lineage>
</organism>
<dbReference type="Gene3D" id="1.20.1740.10">
    <property type="entry name" value="Amino acid/polyamine transporter I"/>
    <property type="match status" value="1"/>
</dbReference>
<sequence>MSDLVKSGSGAANEKAVGTVTLIQIEESSGGLVKRFSLWNTVALQVSLICSPIALGTFLSTVVGIGGSPGLLYGFILAVSLDLVICFSLAELASRWPNSAAQVHWTNVLAPTKYRRGLSFTTGVLSCAAWIFACFTTCYTLSMFVISLIELHNSGYIAQDWHYYLIYAAFVLTACAVNAFAVNCLPVLTYVSAAIINAGTLYILITLLVRTPNKQSNQVVWKDFINESGWSSNGVAFFLGLLPSISCVTLFEGPSHQTDEIPDPSRNVPLVMTIANSFLAIFAFISGIIYMYCVSNPNNLLTPIGGEPIVQLLLDSLNSLPLTTAGVFFLIATFYLSLIGYVLSTSRLFWAFANSEGLPWGKSFFGKIHPFWKVPINSLVLVLLILLILGCMIFGSSTALSAVLSSSMVCVNLSYIVPISLLLYRSKLSTSVYARFSDQYGGAIPYFNLGRFGMPLNIIAVCWGCFIMVWLNFPLYYPVTSSNMNYACAVLGITFLIALIIWFTHARKHFEHNSDLKHI</sequence>
<dbReference type="GO" id="GO:0016020">
    <property type="term" value="C:membrane"/>
    <property type="evidence" value="ECO:0007669"/>
    <property type="project" value="UniProtKB-SubCell"/>
</dbReference>
<evidence type="ECO:0000256" key="6">
    <source>
        <dbReference type="SAM" id="Phobius"/>
    </source>
</evidence>
<accession>A0A1E4RCU7</accession>
<feature type="transmembrane region" description="Helical" evidence="6">
    <location>
        <begin position="187"/>
        <end position="209"/>
    </location>
</feature>
<dbReference type="STRING" id="984485.A0A1E4RCU7"/>
<dbReference type="AlphaFoldDB" id="A0A1E4RCU7"/>
<dbReference type="GO" id="GO:0022857">
    <property type="term" value="F:transmembrane transporter activity"/>
    <property type="evidence" value="ECO:0007669"/>
    <property type="project" value="InterPro"/>
</dbReference>
<feature type="transmembrane region" description="Helical" evidence="6">
    <location>
        <begin position="483"/>
        <end position="503"/>
    </location>
</feature>
<feature type="transmembrane region" description="Helical" evidence="6">
    <location>
        <begin position="402"/>
        <end position="424"/>
    </location>
</feature>
<dbReference type="InterPro" id="IPR002293">
    <property type="entry name" value="AA/rel_permease1"/>
</dbReference>
<evidence type="ECO:0000313" key="8">
    <source>
        <dbReference type="Proteomes" id="UP000095085"/>
    </source>
</evidence>
<evidence type="ECO:0000313" key="7">
    <source>
        <dbReference type="EMBL" id="ODV65056.1"/>
    </source>
</evidence>
<keyword evidence="8" id="KW-1185">Reference proteome</keyword>
<dbReference type="EMBL" id="KV454545">
    <property type="protein sequence ID" value="ODV65056.1"/>
    <property type="molecule type" value="Genomic_DNA"/>
</dbReference>
<proteinExistence type="predicted"/>
<feature type="transmembrane region" description="Helical" evidence="6">
    <location>
        <begin position="456"/>
        <end position="477"/>
    </location>
</feature>
<keyword evidence="3 6" id="KW-0812">Transmembrane</keyword>
<dbReference type="Pfam" id="PF13520">
    <property type="entry name" value="AA_permease_2"/>
    <property type="match status" value="1"/>
</dbReference>
<evidence type="ECO:0000256" key="4">
    <source>
        <dbReference type="ARBA" id="ARBA00022989"/>
    </source>
</evidence>
<dbReference type="PIRSF" id="PIRSF006060">
    <property type="entry name" value="AA_transporter"/>
    <property type="match status" value="1"/>
</dbReference>
<protein>
    <submittedName>
        <fullName evidence="7">Amino acid transporter</fullName>
    </submittedName>
</protein>
<gene>
    <name evidence="7" type="ORF">HYPBUDRAFT_153955</name>
</gene>
<dbReference type="PANTHER" id="PTHR45649">
    <property type="entry name" value="AMINO-ACID PERMEASE BAT1"/>
    <property type="match status" value="1"/>
</dbReference>
<feature type="transmembrane region" description="Helical" evidence="6">
    <location>
        <begin position="271"/>
        <end position="292"/>
    </location>
</feature>
<feature type="transmembrane region" description="Helical" evidence="6">
    <location>
        <begin position="42"/>
        <end position="65"/>
    </location>
</feature>
<name>A0A1E4RCU7_9ASCO</name>
<keyword evidence="2" id="KW-0813">Transport</keyword>
<dbReference type="Proteomes" id="UP000095085">
    <property type="component" value="Unassembled WGS sequence"/>
</dbReference>
<dbReference type="GeneID" id="30996373"/>
<dbReference type="RefSeq" id="XP_020074123.1">
    <property type="nucleotide sequence ID" value="XM_020221824.1"/>
</dbReference>
<dbReference type="PANTHER" id="PTHR45649:SF16">
    <property type="entry name" value="7-KETO 8-AMINOPELARGONIC ACID TRANSPORTER"/>
    <property type="match status" value="1"/>
</dbReference>
<feature type="transmembrane region" description="Helical" evidence="6">
    <location>
        <begin position="229"/>
        <end position="251"/>
    </location>
</feature>
<evidence type="ECO:0000256" key="5">
    <source>
        <dbReference type="ARBA" id="ARBA00023136"/>
    </source>
</evidence>
<feature type="transmembrane region" description="Helical" evidence="6">
    <location>
        <begin position="123"/>
        <end position="149"/>
    </location>
</feature>
<evidence type="ECO:0000256" key="1">
    <source>
        <dbReference type="ARBA" id="ARBA00004141"/>
    </source>
</evidence>
<feature type="transmembrane region" description="Helical" evidence="6">
    <location>
        <begin position="161"/>
        <end position="180"/>
    </location>
</feature>
<feature type="transmembrane region" description="Helical" evidence="6">
    <location>
        <begin position="71"/>
        <end position="90"/>
    </location>
</feature>
<comment type="subcellular location">
    <subcellularLocation>
        <location evidence="1">Membrane</location>
        <topology evidence="1">Multi-pass membrane protein</topology>
    </subcellularLocation>
</comment>
<feature type="transmembrane region" description="Helical" evidence="6">
    <location>
        <begin position="327"/>
        <end position="353"/>
    </location>
</feature>
<dbReference type="OrthoDB" id="3257095at2759"/>
<keyword evidence="5 6" id="KW-0472">Membrane</keyword>